<name>G4TBE2_SERID</name>
<organism evidence="1 2">
    <name type="scientific">Serendipita indica (strain DSM 11827)</name>
    <name type="common">Root endophyte fungus</name>
    <name type="synonym">Piriformospora indica</name>
    <dbReference type="NCBI Taxonomy" id="1109443"/>
    <lineage>
        <taxon>Eukaryota</taxon>
        <taxon>Fungi</taxon>
        <taxon>Dikarya</taxon>
        <taxon>Basidiomycota</taxon>
        <taxon>Agaricomycotina</taxon>
        <taxon>Agaricomycetes</taxon>
        <taxon>Sebacinales</taxon>
        <taxon>Serendipitaceae</taxon>
        <taxon>Serendipita</taxon>
    </lineage>
</organism>
<accession>G4TBE2</accession>
<evidence type="ECO:0000313" key="1">
    <source>
        <dbReference type="EMBL" id="CCA68646.1"/>
    </source>
</evidence>
<dbReference type="InParanoid" id="G4TBE2"/>
<protein>
    <submittedName>
        <fullName evidence="1">Uncharacterized protein</fullName>
    </submittedName>
</protein>
<dbReference type="EMBL" id="CAFZ01000037">
    <property type="protein sequence ID" value="CCA68646.1"/>
    <property type="molecule type" value="Genomic_DNA"/>
</dbReference>
<dbReference type="HOGENOM" id="CLU_399644_0_0_1"/>
<gene>
    <name evidence="1" type="ORF">PIIN_02511</name>
</gene>
<comment type="caution">
    <text evidence="1">The sequence shown here is derived from an EMBL/GenBank/DDBJ whole genome shotgun (WGS) entry which is preliminary data.</text>
</comment>
<dbReference type="Proteomes" id="UP000007148">
    <property type="component" value="Unassembled WGS sequence"/>
</dbReference>
<dbReference type="STRING" id="1109443.G4TBE2"/>
<keyword evidence="2" id="KW-1185">Reference proteome</keyword>
<evidence type="ECO:0000313" key="2">
    <source>
        <dbReference type="Proteomes" id="UP000007148"/>
    </source>
</evidence>
<dbReference type="OMA" id="IRRVGEW"/>
<proteinExistence type="predicted"/>
<dbReference type="eggNOG" id="ENOG502S4E9">
    <property type="taxonomic scope" value="Eukaryota"/>
</dbReference>
<reference evidence="1 2" key="1">
    <citation type="journal article" date="2011" name="PLoS Pathog.">
        <title>Endophytic Life Strategies Decoded by Genome and Transcriptome Analyses of the Mutualistic Root Symbiont Piriformospora indica.</title>
        <authorList>
            <person name="Zuccaro A."/>
            <person name="Lahrmann U."/>
            <person name="Guldener U."/>
            <person name="Langen G."/>
            <person name="Pfiffi S."/>
            <person name="Biedenkopf D."/>
            <person name="Wong P."/>
            <person name="Samans B."/>
            <person name="Grimm C."/>
            <person name="Basiewicz M."/>
            <person name="Murat C."/>
            <person name="Martin F."/>
            <person name="Kogel K.H."/>
        </authorList>
    </citation>
    <scope>NUCLEOTIDE SEQUENCE [LARGE SCALE GENOMIC DNA]</scope>
    <source>
        <strain evidence="1 2">DSM 11827</strain>
    </source>
</reference>
<dbReference type="AlphaFoldDB" id="G4TBE2"/>
<dbReference type="OrthoDB" id="3362817at2759"/>
<sequence length="595" mass="66664">MKPVSSAGPQSVGYRQEYDQATKRIIRAFQSSQLIELVNLSGYEGKIPMTSRELVEILLDRVWEWPLPEDVAKRHKEETEKVIAEIPVSTSLVLLLLVEDPHVFPKLEKRFKLNLSLDTSKGTVLQAAGVTPDLERLAAYLAQRELELVSASSDIITGDLLTPSLLQTAIKATKCHIETSMSDEKIHFTAFDDTAIKAAQRLVERLVAQSSREKKNLLIAQQSLKLSSRSQDPDYALLPFFPSKAMPTLLGGSRFFRVHKVSRPSDDTGRSSEVTTTFVGLPSPNFDLEQQAIHNSVIIDGTERSLTASLGHIVFSPLSKEITAPVPGSWTLGHGLKRLAEYPLSRHFIPSQPSPLLHQNPSAVSTVHRAIYYGRTPSDPPADRITIPRNNVFVLDVLMRQEVSSPELDDLDEQEQEVIAIVPSNGPTRCRSGSEQTVDVLLPDRYMDMRLTIQELKPVKDELEPKVIQEYIAELSRFLNFQVDQQPTAPQSFDYEGMTYVLDTSSSIRQTKETLLSQTNGWEDSFNTYSQYIEATSETSLDLESKDKSMHCFIKDIVENRDDLHGFLERANAIAALPYSPNTESSQTRTPVFIE</sequence>